<reference evidence="7 8" key="1">
    <citation type="journal article" date="2018" name="Gigascience">
        <title>Genomes of trombidid mites reveal novel predicted allergens and laterally-transferred genes associated with secondary metabolism.</title>
        <authorList>
            <person name="Dong X."/>
            <person name="Chaisiri K."/>
            <person name="Xia D."/>
            <person name="Armstrong S.D."/>
            <person name="Fang Y."/>
            <person name="Donnelly M.J."/>
            <person name="Kadowaki T."/>
            <person name="McGarry J.W."/>
            <person name="Darby A.C."/>
            <person name="Makepeace B.L."/>
        </authorList>
    </citation>
    <scope>NUCLEOTIDE SEQUENCE [LARGE SCALE GENOMIC DNA]</scope>
    <source>
        <strain evidence="7">UoL-UT</strain>
    </source>
</reference>
<dbReference type="GO" id="GO:0006508">
    <property type="term" value="P:proteolysis"/>
    <property type="evidence" value="ECO:0007669"/>
    <property type="project" value="UniProtKB-KW"/>
</dbReference>
<dbReference type="InterPro" id="IPR022398">
    <property type="entry name" value="Peptidase_S8_His-AS"/>
</dbReference>
<dbReference type="InterPro" id="IPR050131">
    <property type="entry name" value="Peptidase_S8_subtilisin-like"/>
</dbReference>
<dbReference type="PROSITE" id="PS00137">
    <property type="entry name" value="SUBTILASE_HIS"/>
    <property type="match status" value="1"/>
</dbReference>
<dbReference type="InterPro" id="IPR000209">
    <property type="entry name" value="Peptidase_S8/S53_dom"/>
</dbReference>
<dbReference type="Gene3D" id="3.40.50.200">
    <property type="entry name" value="Peptidase S8/S53 domain"/>
    <property type="match status" value="1"/>
</dbReference>
<evidence type="ECO:0000256" key="3">
    <source>
        <dbReference type="ARBA" id="ARBA00022801"/>
    </source>
</evidence>
<dbReference type="PRINTS" id="PR00723">
    <property type="entry name" value="SUBTILISIN"/>
</dbReference>
<dbReference type="PROSITE" id="PS00136">
    <property type="entry name" value="SUBTILASE_ASP"/>
    <property type="match status" value="1"/>
</dbReference>
<dbReference type="PANTHER" id="PTHR43806:SF11">
    <property type="entry name" value="CEREVISIN-RELATED"/>
    <property type="match status" value="1"/>
</dbReference>
<comment type="caution">
    <text evidence="7">The sequence shown here is derived from an EMBL/GenBank/DDBJ whole genome shotgun (WGS) entry which is preliminary data.</text>
</comment>
<accession>A0A443RVJ7</accession>
<evidence type="ECO:0000256" key="5">
    <source>
        <dbReference type="PROSITE-ProRule" id="PRU01240"/>
    </source>
</evidence>
<dbReference type="InterPro" id="IPR036852">
    <property type="entry name" value="Peptidase_S8/S53_dom_sf"/>
</dbReference>
<dbReference type="Pfam" id="PF00082">
    <property type="entry name" value="Peptidase_S8"/>
    <property type="match status" value="1"/>
</dbReference>
<dbReference type="InterPro" id="IPR015500">
    <property type="entry name" value="Peptidase_S8_subtilisin-rel"/>
</dbReference>
<dbReference type="STRING" id="299467.A0A443RVJ7"/>
<evidence type="ECO:0000313" key="7">
    <source>
        <dbReference type="EMBL" id="RWS19397.1"/>
    </source>
</evidence>
<evidence type="ECO:0000313" key="8">
    <source>
        <dbReference type="Proteomes" id="UP000288716"/>
    </source>
</evidence>
<proteinExistence type="inferred from homology"/>
<comment type="similarity">
    <text evidence="1 5">Belongs to the peptidase S8 family.</text>
</comment>
<comment type="caution">
    <text evidence="5">Lacks conserved residue(s) required for the propagation of feature annotation.</text>
</comment>
<dbReference type="InterPro" id="IPR023827">
    <property type="entry name" value="Peptidase_S8_Asp-AS"/>
</dbReference>
<dbReference type="EMBL" id="NCKV01026678">
    <property type="protein sequence ID" value="RWS19397.1"/>
    <property type="molecule type" value="Genomic_DNA"/>
</dbReference>
<organism evidence="7 8">
    <name type="scientific">Leptotrombidium deliense</name>
    <dbReference type="NCBI Taxonomy" id="299467"/>
    <lineage>
        <taxon>Eukaryota</taxon>
        <taxon>Metazoa</taxon>
        <taxon>Ecdysozoa</taxon>
        <taxon>Arthropoda</taxon>
        <taxon>Chelicerata</taxon>
        <taxon>Arachnida</taxon>
        <taxon>Acari</taxon>
        <taxon>Acariformes</taxon>
        <taxon>Trombidiformes</taxon>
        <taxon>Prostigmata</taxon>
        <taxon>Anystina</taxon>
        <taxon>Parasitengona</taxon>
        <taxon>Trombiculoidea</taxon>
        <taxon>Trombiculidae</taxon>
        <taxon>Leptotrombidium</taxon>
    </lineage>
</organism>
<evidence type="ECO:0000256" key="1">
    <source>
        <dbReference type="ARBA" id="ARBA00011073"/>
    </source>
</evidence>
<keyword evidence="3" id="KW-0378">Hydrolase</keyword>
<dbReference type="PANTHER" id="PTHR43806">
    <property type="entry name" value="PEPTIDASE S8"/>
    <property type="match status" value="1"/>
</dbReference>
<feature type="non-terminal residue" evidence="7">
    <location>
        <position position="202"/>
    </location>
</feature>
<name>A0A443RVJ7_9ACAR</name>
<dbReference type="AlphaFoldDB" id="A0A443RVJ7"/>
<evidence type="ECO:0000256" key="2">
    <source>
        <dbReference type="ARBA" id="ARBA00022670"/>
    </source>
</evidence>
<dbReference type="Proteomes" id="UP000288716">
    <property type="component" value="Unassembled WGS sequence"/>
</dbReference>
<dbReference type="VEuPathDB" id="VectorBase:LDEU012643"/>
<dbReference type="OrthoDB" id="206201at2759"/>
<evidence type="ECO:0000256" key="4">
    <source>
        <dbReference type="ARBA" id="ARBA00022825"/>
    </source>
</evidence>
<feature type="domain" description="Peptidase S8/S53" evidence="6">
    <location>
        <begin position="126"/>
        <end position="197"/>
    </location>
</feature>
<protein>
    <submittedName>
        <fullName evidence="7">Subtilisin-like serine protease</fullName>
    </submittedName>
</protein>
<keyword evidence="8" id="KW-1185">Reference proteome</keyword>
<feature type="non-terminal residue" evidence="7">
    <location>
        <position position="1"/>
    </location>
</feature>
<dbReference type="SUPFAM" id="SSF52743">
    <property type="entry name" value="Subtilisin-like"/>
    <property type="match status" value="1"/>
</dbReference>
<dbReference type="GO" id="GO:0004252">
    <property type="term" value="F:serine-type endopeptidase activity"/>
    <property type="evidence" value="ECO:0007669"/>
    <property type="project" value="InterPro"/>
</dbReference>
<dbReference type="PROSITE" id="PS51892">
    <property type="entry name" value="SUBTILASE"/>
    <property type="match status" value="1"/>
</dbReference>
<keyword evidence="4" id="KW-0720">Serine protease</keyword>
<sequence length="202" mass="22184">VDGNDESGEHIIRISDSCVEARLEKLLKKLKDADVTILQKFTLCKSKGLIVLLGNNEAENVNKSADIADIDNNLIIAPVIHLPSFEKYHASQSYCKLQKHSDWCLARVYNEIEQNKTSFKYFRNCGKHVTVFVLDSGVNCSHPQLRGRCEYGANFVDGEKHYDFNGHGTAVASLIAGSETGVAKKAKIVSVKVMNASAIGTA</sequence>
<gene>
    <name evidence="7" type="ORF">B4U80_14443</name>
</gene>
<evidence type="ECO:0000259" key="6">
    <source>
        <dbReference type="Pfam" id="PF00082"/>
    </source>
</evidence>
<keyword evidence="2 7" id="KW-0645">Protease</keyword>